<evidence type="ECO:0000256" key="4">
    <source>
        <dbReference type="ARBA" id="ARBA00022554"/>
    </source>
</evidence>
<dbReference type="GO" id="GO:0006865">
    <property type="term" value="P:amino acid transport"/>
    <property type="evidence" value="ECO:0007669"/>
    <property type="project" value="UniProtKB-KW"/>
</dbReference>
<dbReference type="RefSeq" id="XP_004357135.1">
    <property type="nucleotide sequence ID" value="XM_004357080.1"/>
</dbReference>
<evidence type="ECO:0000256" key="3">
    <source>
        <dbReference type="ARBA" id="ARBA00022448"/>
    </source>
</evidence>
<feature type="transmembrane region" description="Helical" evidence="9">
    <location>
        <begin position="234"/>
        <end position="251"/>
    </location>
</feature>
<dbReference type="PANTHER" id="PTHR31326:SF1">
    <property type="entry name" value="PROTEIN CLT2, CHLOROPLASTIC"/>
    <property type="match status" value="1"/>
</dbReference>
<keyword evidence="4" id="KW-0926">Vacuole</keyword>
<dbReference type="PANTHER" id="PTHR31326">
    <property type="entry name" value="PROTEIN CLT2, CHLOROPLASTIC"/>
    <property type="match status" value="1"/>
</dbReference>
<dbReference type="GO" id="GO:0005774">
    <property type="term" value="C:vacuolar membrane"/>
    <property type="evidence" value="ECO:0007669"/>
    <property type="project" value="UniProtKB-SubCell"/>
</dbReference>
<protein>
    <submittedName>
        <fullName evidence="10">Transmembrane protein</fullName>
    </submittedName>
</protein>
<proteinExistence type="inferred from homology"/>
<dbReference type="KEGG" id="dfa:DFA_03806"/>
<evidence type="ECO:0000313" key="11">
    <source>
        <dbReference type="Proteomes" id="UP000007797"/>
    </source>
</evidence>
<dbReference type="EMBL" id="GL883018">
    <property type="protein sequence ID" value="EGG18312.1"/>
    <property type="molecule type" value="Genomic_DNA"/>
</dbReference>
<feature type="transmembrane region" description="Helical" evidence="9">
    <location>
        <begin position="297"/>
        <end position="319"/>
    </location>
</feature>
<feature type="transmembrane region" description="Helical" evidence="9">
    <location>
        <begin position="164"/>
        <end position="182"/>
    </location>
</feature>
<evidence type="ECO:0000256" key="5">
    <source>
        <dbReference type="ARBA" id="ARBA00022692"/>
    </source>
</evidence>
<comment type="subcellular location">
    <subcellularLocation>
        <location evidence="1">Vacuole membrane</location>
        <topology evidence="1">Multi-pass membrane protein</topology>
    </subcellularLocation>
</comment>
<evidence type="ECO:0000256" key="2">
    <source>
        <dbReference type="ARBA" id="ARBA00006690"/>
    </source>
</evidence>
<dbReference type="InterPro" id="IPR017258">
    <property type="entry name" value="Transprt_Chloroquine"/>
</dbReference>
<evidence type="ECO:0000256" key="7">
    <source>
        <dbReference type="ARBA" id="ARBA00022989"/>
    </source>
</evidence>
<organism evidence="10 11">
    <name type="scientific">Cavenderia fasciculata</name>
    <name type="common">Slime mold</name>
    <name type="synonym">Dictyostelium fasciculatum</name>
    <dbReference type="NCBI Taxonomy" id="261658"/>
    <lineage>
        <taxon>Eukaryota</taxon>
        <taxon>Amoebozoa</taxon>
        <taxon>Evosea</taxon>
        <taxon>Eumycetozoa</taxon>
        <taxon>Dictyostelia</taxon>
        <taxon>Acytosteliales</taxon>
        <taxon>Cavenderiaceae</taxon>
        <taxon>Cavenderia</taxon>
    </lineage>
</organism>
<evidence type="ECO:0000313" key="10">
    <source>
        <dbReference type="EMBL" id="EGG18312.1"/>
    </source>
</evidence>
<dbReference type="OMA" id="FAYIIPM"/>
<dbReference type="GO" id="GO:0042910">
    <property type="term" value="F:xenobiotic transmembrane transporter activity"/>
    <property type="evidence" value="ECO:0007669"/>
    <property type="project" value="InterPro"/>
</dbReference>
<dbReference type="PIRSF" id="PIRSF037671">
    <property type="entry name" value="Transprt_Chloroquine_res"/>
    <property type="match status" value="1"/>
</dbReference>
<feature type="transmembrane region" description="Helical" evidence="9">
    <location>
        <begin position="80"/>
        <end position="98"/>
    </location>
</feature>
<evidence type="ECO:0000256" key="6">
    <source>
        <dbReference type="ARBA" id="ARBA00022970"/>
    </source>
</evidence>
<dbReference type="SUPFAM" id="SSF103481">
    <property type="entry name" value="Multidrug resistance efflux transporter EmrE"/>
    <property type="match status" value="1"/>
</dbReference>
<evidence type="ECO:0000256" key="9">
    <source>
        <dbReference type="SAM" id="Phobius"/>
    </source>
</evidence>
<reference evidence="11" key="1">
    <citation type="journal article" date="2011" name="Genome Res.">
        <title>Phylogeny-wide analysis of social amoeba genomes highlights ancient origins for complex intercellular communication.</title>
        <authorList>
            <person name="Heidel A.J."/>
            <person name="Lawal H.M."/>
            <person name="Felder M."/>
            <person name="Schilde C."/>
            <person name="Helps N.R."/>
            <person name="Tunggal B."/>
            <person name="Rivero F."/>
            <person name="John U."/>
            <person name="Schleicher M."/>
            <person name="Eichinger L."/>
            <person name="Platzer M."/>
            <person name="Noegel A.A."/>
            <person name="Schaap P."/>
            <person name="Gloeckner G."/>
        </authorList>
    </citation>
    <scope>NUCLEOTIDE SEQUENCE [LARGE SCALE GENOMIC DNA]</scope>
    <source>
        <strain evidence="11">SH3</strain>
    </source>
</reference>
<feature type="transmembrane region" description="Helical" evidence="9">
    <location>
        <begin position="40"/>
        <end position="60"/>
    </location>
</feature>
<feature type="transmembrane region" description="Helical" evidence="9">
    <location>
        <begin position="331"/>
        <end position="352"/>
    </location>
</feature>
<evidence type="ECO:0000256" key="1">
    <source>
        <dbReference type="ARBA" id="ARBA00004128"/>
    </source>
</evidence>
<keyword evidence="3" id="KW-0813">Transport</keyword>
<dbReference type="AlphaFoldDB" id="F4Q0G1"/>
<dbReference type="STRING" id="1054147.F4Q0G1"/>
<dbReference type="InterPro" id="IPR037185">
    <property type="entry name" value="EmrE-like"/>
</dbReference>
<keyword evidence="7 9" id="KW-1133">Transmembrane helix</keyword>
<feature type="transmembrane region" description="Helical" evidence="9">
    <location>
        <begin position="110"/>
        <end position="128"/>
    </location>
</feature>
<dbReference type="Proteomes" id="UP000007797">
    <property type="component" value="Unassembled WGS sequence"/>
</dbReference>
<sequence length="447" mass="49143">MVEESSQPLLQDEEGYAKPQNGIGAKVKGMFATIFQKENIPIIIYTLCYIVSGVINSILLKLTMNSFQNYGFFLNQLTNYGYIPIFGAVVAYKLYFTNDIPEETKLFPKYKFLIMGALDAVTGYFVVIGGVRTSGPLQQLLNQAIIPFTMLASLIFLKERYSLIQVGGAAVILSGVVVSLIPSLTGPPDPTNSVFWNFFYLISIIPFAGSNVYKDIGFQAVADMDVWYLQFWDAFFQSIIGTFLFPINAILPGDAKIPFNQVLPAMKNGALCLAGHDIIVDNCGTDLQTTCDNCHHAYIIILCYMTINVIYNIFILLVIKHAGATVYSIANTLRLPLTNIVFSLHFIMGAAVTPFSGLSVAGLIIILLGLVGYRIGSMIKAKKAALENGGEVQVRVIPGLGPAGVDVMPVHRKTPIEPKSPQYLRNQLYGKLGIHVPENKYNRPVND</sequence>
<feature type="transmembrane region" description="Helical" evidence="9">
    <location>
        <begin position="194"/>
        <end position="213"/>
    </location>
</feature>
<keyword evidence="11" id="KW-1185">Reference proteome</keyword>
<dbReference type="InterPro" id="IPR013936">
    <property type="entry name" value="CRT-like"/>
</dbReference>
<comment type="similarity">
    <text evidence="2">Belongs to the CRT-like transporter family.</text>
</comment>
<accession>F4Q0G1</accession>
<keyword evidence="6" id="KW-0029">Amino-acid transport</keyword>
<name>F4Q0G1_CACFS</name>
<dbReference type="GeneID" id="14870645"/>
<dbReference type="OrthoDB" id="416555at2759"/>
<dbReference type="Pfam" id="PF08627">
    <property type="entry name" value="CRT-like"/>
    <property type="match status" value="1"/>
</dbReference>
<feature type="transmembrane region" description="Helical" evidence="9">
    <location>
        <begin position="358"/>
        <end position="376"/>
    </location>
</feature>
<evidence type="ECO:0000256" key="8">
    <source>
        <dbReference type="ARBA" id="ARBA00023136"/>
    </source>
</evidence>
<keyword evidence="5 9" id="KW-0812">Transmembrane</keyword>
<feature type="transmembrane region" description="Helical" evidence="9">
    <location>
        <begin position="140"/>
        <end position="157"/>
    </location>
</feature>
<keyword evidence="8 9" id="KW-0472">Membrane</keyword>
<gene>
    <name evidence="10" type="primary">crtp1</name>
    <name evidence="10" type="ORF">DFA_03806</name>
</gene>